<keyword evidence="7" id="KW-0139">CF(1)</keyword>
<dbReference type="NCBIfam" id="TIGR01145">
    <property type="entry name" value="ATP_synt_delta"/>
    <property type="match status" value="1"/>
</dbReference>
<reference evidence="8" key="1">
    <citation type="submission" date="2020-12" db="EMBL/GenBank/DDBJ databases">
        <title>PHA producing bacteria isolated from mangrove.</title>
        <authorList>
            <person name="Zheng W."/>
            <person name="Yu S."/>
            <person name="Huang Y."/>
        </authorList>
    </citation>
    <scope>NUCLEOTIDE SEQUENCE</scope>
    <source>
        <strain evidence="8">GN8-5</strain>
    </source>
</reference>
<dbReference type="RefSeq" id="WP_179411166.1">
    <property type="nucleotide sequence ID" value="NZ_JAEKJQ010000001.1"/>
</dbReference>
<dbReference type="HAMAP" id="MF_01416">
    <property type="entry name" value="ATP_synth_delta_bact"/>
    <property type="match status" value="1"/>
</dbReference>
<evidence type="ECO:0000256" key="5">
    <source>
        <dbReference type="ARBA" id="ARBA00023136"/>
    </source>
</evidence>
<keyword evidence="2 7" id="KW-0813">Transport</keyword>
<comment type="similarity">
    <text evidence="7">Belongs to the ATPase delta chain family.</text>
</comment>
<sequence>MGSATTQALAASTDALAAASALTLDSAAELFAAARAIGDSGQLSGALADPSAPAEARTALVDGVFAGASAPVRALLTAVAAQRWSSASDLVDGVEELAIRAAAIASTGVDLSGELFGFSRVVAANPELELALGSRLGDADAKGALVERVLGASAAPATVLIVSSLVRRPRERRVRQLLSRAIRIVSAQDGRTVATVYTAAPLNAAQETRLRDALAGRYGGEISINQVIDSTVVGGLRVQIADDVIDGSISARLADLRQKLAS</sequence>
<keyword evidence="4 7" id="KW-0406">Ion transport</keyword>
<evidence type="ECO:0000256" key="7">
    <source>
        <dbReference type="HAMAP-Rule" id="MF_01416"/>
    </source>
</evidence>
<evidence type="ECO:0000256" key="2">
    <source>
        <dbReference type="ARBA" id="ARBA00022448"/>
    </source>
</evidence>
<dbReference type="GO" id="GO:0045259">
    <property type="term" value="C:proton-transporting ATP synthase complex"/>
    <property type="evidence" value="ECO:0007669"/>
    <property type="project" value="UniProtKB-KW"/>
</dbReference>
<comment type="caution">
    <text evidence="8">The sequence shown here is derived from an EMBL/GenBank/DDBJ whole genome shotgun (WGS) entry which is preliminary data.</text>
</comment>
<dbReference type="EMBL" id="JAEMWU010000001">
    <property type="protein sequence ID" value="MBN8205807.1"/>
    <property type="molecule type" value="Genomic_DNA"/>
</dbReference>
<evidence type="ECO:0000313" key="9">
    <source>
        <dbReference type="Proteomes" id="UP000664385"/>
    </source>
</evidence>
<dbReference type="Proteomes" id="UP000664385">
    <property type="component" value="Unassembled WGS sequence"/>
</dbReference>
<keyword evidence="7" id="KW-1003">Cell membrane</keyword>
<organism evidence="8 9">
    <name type="scientific">Microbacterium esteraromaticum</name>
    <dbReference type="NCBI Taxonomy" id="57043"/>
    <lineage>
        <taxon>Bacteria</taxon>
        <taxon>Bacillati</taxon>
        <taxon>Actinomycetota</taxon>
        <taxon>Actinomycetes</taxon>
        <taxon>Micrococcales</taxon>
        <taxon>Microbacteriaceae</taxon>
        <taxon>Microbacterium</taxon>
    </lineage>
</organism>
<dbReference type="AlphaFoldDB" id="A0A939IT33"/>
<comment type="function">
    <text evidence="7">F(1)F(0) ATP synthase produces ATP from ADP in the presence of a proton or sodium gradient. F-type ATPases consist of two structural domains, F(1) containing the extramembraneous catalytic core and F(0) containing the membrane proton channel, linked together by a central stalk and a peripheral stalk. During catalysis, ATP synthesis in the catalytic domain of F(1) is coupled via a rotary mechanism of the central stalk subunits to proton translocation.</text>
</comment>
<evidence type="ECO:0000256" key="6">
    <source>
        <dbReference type="ARBA" id="ARBA00023310"/>
    </source>
</evidence>
<name>A0A939IT33_9MICO</name>
<dbReference type="GO" id="GO:0046933">
    <property type="term" value="F:proton-transporting ATP synthase activity, rotational mechanism"/>
    <property type="evidence" value="ECO:0007669"/>
    <property type="project" value="UniProtKB-UniRule"/>
</dbReference>
<dbReference type="Pfam" id="PF00213">
    <property type="entry name" value="OSCP"/>
    <property type="match status" value="1"/>
</dbReference>
<dbReference type="InterPro" id="IPR000711">
    <property type="entry name" value="ATPase_OSCP/dsu"/>
</dbReference>
<comment type="function">
    <text evidence="7">This protein is part of the stalk that links CF(0) to CF(1). It either transmits conformational changes from CF(0) to CF(1) or is implicated in proton conduction.</text>
</comment>
<keyword evidence="3 7" id="KW-0375">Hydrogen ion transport</keyword>
<evidence type="ECO:0000256" key="3">
    <source>
        <dbReference type="ARBA" id="ARBA00022781"/>
    </source>
</evidence>
<comment type="subcellular location">
    <subcellularLocation>
        <location evidence="7">Cell membrane</location>
        <topology evidence="7">Peripheral membrane protein</topology>
    </subcellularLocation>
    <subcellularLocation>
        <location evidence="1">Membrane</location>
    </subcellularLocation>
</comment>
<dbReference type="GO" id="GO:0005886">
    <property type="term" value="C:plasma membrane"/>
    <property type="evidence" value="ECO:0007669"/>
    <property type="project" value="UniProtKB-SubCell"/>
</dbReference>
<protein>
    <recommendedName>
        <fullName evidence="7">ATP synthase subunit delta</fullName>
    </recommendedName>
    <alternativeName>
        <fullName evidence="7">ATP synthase F(1) sector subunit delta</fullName>
    </alternativeName>
    <alternativeName>
        <fullName evidence="7">F-type ATPase subunit delta</fullName>
        <shortName evidence="7">F-ATPase subunit delta</shortName>
    </alternativeName>
</protein>
<evidence type="ECO:0000256" key="1">
    <source>
        <dbReference type="ARBA" id="ARBA00004370"/>
    </source>
</evidence>
<dbReference type="PANTHER" id="PTHR11910">
    <property type="entry name" value="ATP SYNTHASE DELTA CHAIN"/>
    <property type="match status" value="1"/>
</dbReference>
<accession>A0A939IT33</accession>
<dbReference type="NCBIfam" id="NF009967">
    <property type="entry name" value="PRK13430.1"/>
    <property type="match status" value="1"/>
</dbReference>
<gene>
    <name evidence="7" type="primary">atpH</name>
    <name evidence="8" type="ORF">JF543_07510</name>
</gene>
<proteinExistence type="inferred from homology"/>
<keyword evidence="6 7" id="KW-0066">ATP synthesis</keyword>
<evidence type="ECO:0000256" key="4">
    <source>
        <dbReference type="ARBA" id="ARBA00023065"/>
    </source>
</evidence>
<keyword evidence="5 7" id="KW-0472">Membrane</keyword>
<evidence type="ECO:0000313" key="8">
    <source>
        <dbReference type="EMBL" id="MBN8205807.1"/>
    </source>
</evidence>